<feature type="domain" description="FAD dependent oxidoreductase" evidence="6">
    <location>
        <begin position="209"/>
        <end position="522"/>
    </location>
</feature>
<dbReference type="Gene3D" id="2.60.120.10">
    <property type="entry name" value="Jelly Rolls"/>
    <property type="match status" value="1"/>
</dbReference>
<comment type="cofactor">
    <cofactor evidence="1">
        <name>FAD</name>
        <dbReference type="ChEBI" id="CHEBI:57692"/>
    </cofactor>
</comment>
<comment type="similarity">
    <text evidence="2">Belongs to the DAMOX/DASOX family.</text>
</comment>
<dbReference type="InterPro" id="IPR047121">
    <property type="entry name" value="YjiB-like"/>
</dbReference>
<protein>
    <recommendedName>
        <fullName evidence="6">FAD dependent oxidoreductase domain-containing protein</fullName>
    </recommendedName>
</protein>
<evidence type="ECO:0000259" key="6">
    <source>
        <dbReference type="Pfam" id="PF01266"/>
    </source>
</evidence>
<organism evidence="7 8">
    <name type="scientific">Aspergillus nanangensis</name>
    <dbReference type="NCBI Taxonomy" id="2582783"/>
    <lineage>
        <taxon>Eukaryota</taxon>
        <taxon>Fungi</taxon>
        <taxon>Dikarya</taxon>
        <taxon>Ascomycota</taxon>
        <taxon>Pezizomycotina</taxon>
        <taxon>Eurotiomycetes</taxon>
        <taxon>Eurotiomycetidae</taxon>
        <taxon>Eurotiales</taxon>
        <taxon>Aspergillaceae</taxon>
        <taxon>Aspergillus</taxon>
        <taxon>Aspergillus subgen. Circumdati</taxon>
    </lineage>
</organism>
<dbReference type="EMBL" id="VCAU01000063">
    <property type="protein sequence ID" value="KAF9887309.1"/>
    <property type="molecule type" value="Genomic_DNA"/>
</dbReference>
<accession>A0AAD4GRD0</accession>
<keyword evidence="3" id="KW-0285">Flavoprotein</keyword>
<evidence type="ECO:0000256" key="5">
    <source>
        <dbReference type="ARBA" id="ARBA00023002"/>
    </source>
</evidence>
<gene>
    <name evidence="7" type="ORF">FE257_010304</name>
</gene>
<dbReference type="SUPFAM" id="SSF51971">
    <property type="entry name" value="Nucleotide-binding domain"/>
    <property type="match status" value="1"/>
</dbReference>
<dbReference type="InterPro" id="IPR006076">
    <property type="entry name" value="FAD-dep_OxRdtase"/>
</dbReference>
<sequence>MELPEPIVYHIKPTRLIPNSPKPLLLYKNCFFRDGKIDPVLAYDTFKNNGWDPQWVTRYGRHQRSHYHAESHEVMVVLSGPGAIRWGVADLDDDPEKHTYGDANEAGGLDMVANVGDVFVIPAGISHKNYDPHTANPDFRPLTGGAHVIESDDPRKLVGELPLVNFTMMGAYPQGFTWTWGEGGDHAGRFESVWNVLNPQLDPVVVTMDVAIIGSGIIGLMSALTLTDAGFKVTIIARDLPGDENQDWASPWAGAAIFPHPDVKGRDLQAATFRYFWSLAHRDPTSGVQVLDTTEFYDDRDNDSTIWYKELVPQYRRIPTEDLPRNAKLGFRFKSMTVNPAEFLPWIQKELVGRDVRFVRQTVQSIEAARDIAKCNIIVNATGLGAGDLVGDHSVIPVRGQTMFVNADFNELMMWQGSHYTYIIPRAGTKGVIVGGVSQEGNEDREVDHALRRDILTRVKSLAGGGLDALDLTRDIKRDIVAFRPSRQGGYRLETEEDAVHAYGFGSLGYTFCFGAAQKVRDLVQALHEGRKKLASRL</sequence>
<dbReference type="PANTHER" id="PTHR11530:SF11">
    <property type="entry name" value="D-ASPARTATE OXIDASE"/>
    <property type="match status" value="1"/>
</dbReference>
<dbReference type="InterPro" id="IPR023209">
    <property type="entry name" value="DAO"/>
</dbReference>
<evidence type="ECO:0000313" key="8">
    <source>
        <dbReference type="Proteomes" id="UP001194746"/>
    </source>
</evidence>
<dbReference type="SUPFAM" id="SSF51182">
    <property type="entry name" value="RmlC-like cupins"/>
    <property type="match status" value="1"/>
</dbReference>
<dbReference type="CDD" id="cd02219">
    <property type="entry name" value="cupin_YjlB-like"/>
    <property type="match status" value="1"/>
</dbReference>
<dbReference type="InterPro" id="IPR014710">
    <property type="entry name" value="RmlC-like_jellyroll"/>
</dbReference>
<reference evidence="7" key="2">
    <citation type="submission" date="2020-02" db="EMBL/GenBank/DDBJ databases">
        <authorList>
            <person name="Gilchrist C.L.M."/>
            <person name="Chooi Y.-H."/>
        </authorList>
    </citation>
    <scope>NUCLEOTIDE SEQUENCE</scope>
    <source>
        <strain evidence="7">MST-FP2251</strain>
    </source>
</reference>
<dbReference type="AlphaFoldDB" id="A0AAD4GRD0"/>
<evidence type="ECO:0000256" key="4">
    <source>
        <dbReference type="ARBA" id="ARBA00022827"/>
    </source>
</evidence>
<dbReference type="InterPro" id="IPR011051">
    <property type="entry name" value="RmlC_Cupin_sf"/>
</dbReference>
<dbReference type="GO" id="GO:0005737">
    <property type="term" value="C:cytoplasm"/>
    <property type="evidence" value="ECO:0007669"/>
    <property type="project" value="TreeGrafter"/>
</dbReference>
<name>A0AAD4GRD0_ASPNN</name>
<dbReference type="Gene3D" id="3.40.50.720">
    <property type="entry name" value="NAD(P)-binding Rossmann-like Domain"/>
    <property type="match status" value="1"/>
</dbReference>
<evidence type="ECO:0000256" key="3">
    <source>
        <dbReference type="ARBA" id="ARBA00022630"/>
    </source>
</evidence>
<keyword evidence="8" id="KW-1185">Reference proteome</keyword>
<dbReference type="Pfam" id="PF01266">
    <property type="entry name" value="DAO"/>
    <property type="match status" value="1"/>
</dbReference>
<dbReference type="SUPFAM" id="SSF54373">
    <property type="entry name" value="FAD-linked reductases, C-terminal domain"/>
    <property type="match status" value="1"/>
</dbReference>
<reference evidence="7" key="1">
    <citation type="journal article" date="2019" name="Beilstein J. Org. Chem.">
        <title>Nanangenines: drimane sesquiterpenoids as the dominant metabolite cohort of a novel Australian fungus, Aspergillus nanangensis.</title>
        <authorList>
            <person name="Lacey H.J."/>
            <person name="Gilchrist C.L.M."/>
            <person name="Crombie A."/>
            <person name="Kalaitzis J.A."/>
            <person name="Vuong D."/>
            <person name="Rutledge P.J."/>
            <person name="Turner P."/>
            <person name="Pitt J.I."/>
            <person name="Lacey E."/>
            <person name="Chooi Y.H."/>
            <person name="Piggott A.M."/>
        </authorList>
    </citation>
    <scope>NUCLEOTIDE SEQUENCE</scope>
    <source>
        <strain evidence="7">MST-FP2251</strain>
    </source>
</reference>
<dbReference type="PANTHER" id="PTHR11530">
    <property type="entry name" value="D-AMINO ACID OXIDASE"/>
    <property type="match status" value="1"/>
</dbReference>
<evidence type="ECO:0000313" key="7">
    <source>
        <dbReference type="EMBL" id="KAF9887309.1"/>
    </source>
</evidence>
<evidence type="ECO:0000256" key="1">
    <source>
        <dbReference type="ARBA" id="ARBA00001974"/>
    </source>
</evidence>
<dbReference type="GO" id="GO:0071949">
    <property type="term" value="F:FAD binding"/>
    <property type="evidence" value="ECO:0007669"/>
    <property type="project" value="InterPro"/>
</dbReference>
<evidence type="ECO:0000256" key="2">
    <source>
        <dbReference type="ARBA" id="ARBA00006730"/>
    </source>
</evidence>
<dbReference type="Proteomes" id="UP001194746">
    <property type="component" value="Unassembled WGS sequence"/>
</dbReference>
<dbReference type="Gene3D" id="3.30.9.10">
    <property type="entry name" value="D-Amino Acid Oxidase, subunit A, domain 2"/>
    <property type="match status" value="1"/>
</dbReference>
<keyword evidence="5" id="KW-0560">Oxidoreductase</keyword>
<comment type="caution">
    <text evidence="7">The sequence shown here is derived from an EMBL/GenBank/DDBJ whole genome shotgun (WGS) entry which is preliminary data.</text>
</comment>
<keyword evidence="4" id="KW-0274">FAD</keyword>
<dbReference type="GO" id="GO:0003884">
    <property type="term" value="F:D-amino-acid oxidase activity"/>
    <property type="evidence" value="ECO:0007669"/>
    <property type="project" value="InterPro"/>
</dbReference>
<proteinExistence type="inferred from homology"/>
<dbReference type="GO" id="GO:0019478">
    <property type="term" value="P:D-amino acid catabolic process"/>
    <property type="evidence" value="ECO:0007669"/>
    <property type="project" value="TreeGrafter"/>
</dbReference>